<keyword evidence="2" id="KW-1185">Reference proteome</keyword>
<dbReference type="Proteomes" id="UP000504604">
    <property type="component" value="Linkage group LG14"/>
</dbReference>
<organism evidence="2 3">
    <name type="scientific">Sesamum indicum</name>
    <name type="common">Oriental sesame</name>
    <name type="synonym">Sesamum orientale</name>
    <dbReference type="NCBI Taxonomy" id="4182"/>
    <lineage>
        <taxon>Eukaryota</taxon>
        <taxon>Viridiplantae</taxon>
        <taxon>Streptophyta</taxon>
        <taxon>Embryophyta</taxon>
        <taxon>Tracheophyta</taxon>
        <taxon>Spermatophyta</taxon>
        <taxon>Magnoliopsida</taxon>
        <taxon>eudicotyledons</taxon>
        <taxon>Gunneridae</taxon>
        <taxon>Pentapetalae</taxon>
        <taxon>asterids</taxon>
        <taxon>lamiids</taxon>
        <taxon>Lamiales</taxon>
        <taxon>Pedaliaceae</taxon>
        <taxon>Sesamum</taxon>
    </lineage>
</organism>
<proteinExistence type="predicted"/>
<sequence>MPRNSLGRRRNLREKIPMKKGSIPSTSADVLGLAEKALKLFMVMLKENLQPESDTMVTAEDMEAYRMKRWKHTG</sequence>
<evidence type="ECO:0000256" key="1">
    <source>
        <dbReference type="SAM" id="MobiDB-lite"/>
    </source>
</evidence>
<dbReference type="AlphaFoldDB" id="A0A8M8VCZ2"/>
<reference evidence="3" key="1">
    <citation type="submission" date="2025-08" db="UniProtKB">
        <authorList>
            <consortium name="RefSeq"/>
        </authorList>
    </citation>
    <scope>IDENTIFICATION</scope>
</reference>
<evidence type="ECO:0000313" key="3">
    <source>
        <dbReference type="RefSeq" id="XP_020554410.1"/>
    </source>
</evidence>
<accession>A0A8M8VCZ2</accession>
<dbReference type="GeneID" id="105176521"/>
<protein>
    <submittedName>
        <fullName evidence="3">Uncharacterized protein LOC105176521 isoform X2</fullName>
    </submittedName>
</protein>
<gene>
    <name evidence="3" type="primary">LOC105176521</name>
</gene>
<evidence type="ECO:0000313" key="2">
    <source>
        <dbReference type="Proteomes" id="UP000504604"/>
    </source>
</evidence>
<feature type="region of interest" description="Disordered" evidence="1">
    <location>
        <begin position="1"/>
        <end position="23"/>
    </location>
</feature>
<name>A0A8M8VCZ2_SESIN</name>
<feature type="compositionally biased region" description="Basic residues" evidence="1">
    <location>
        <begin position="1"/>
        <end position="12"/>
    </location>
</feature>
<dbReference type="RefSeq" id="XP_020554410.1">
    <property type="nucleotide sequence ID" value="XM_020698751.1"/>
</dbReference>